<comment type="caution">
    <text evidence="1">The sequence shown here is derived from an EMBL/GenBank/DDBJ whole genome shotgun (WGS) entry which is preliminary data.</text>
</comment>
<keyword evidence="2" id="KW-1185">Reference proteome</keyword>
<name>A0A0V1GG15_TRIPS</name>
<dbReference type="EMBL" id="JYDS01002583">
    <property type="protein sequence ID" value="KRY97201.1"/>
    <property type="molecule type" value="Genomic_DNA"/>
</dbReference>
<sequence>MCITVHYGFTYLCMQCFMCQSIFKDKVKIKESKEVIKNAINENGLRDLESK</sequence>
<dbReference type="Proteomes" id="UP000054805">
    <property type="component" value="Unassembled WGS sequence"/>
</dbReference>
<evidence type="ECO:0000313" key="1">
    <source>
        <dbReference type="EMBL" id="KRY97201.1"/>
    </source>
</evidence>
<dbReference type="AlphaFoldDB" id="A0A0V1GG15"/>
<accession>A0A0V1GG15</accession>
<organism evidence="1 2">
    <name type="scientific">Trichinella pseudospiralis</name>
    <name type="common">Parasitic roundworm</name>
    <dbReference type="NCBI Taxonomy" id="6337"/>
    <lineage>
        <taxon>Eukaryota</taxon>
        <taxon>Metazoa</taxon>
        <taxon>Ecdysozoa</taxon>
        <taxon>Nematoda</taxon>
        <taxon>Enoplea</taxon>
        <taxon>Dorylaimia</taxon>
        <taxon>Trichinellida</taxon>
        <taxon>Trichinellidae</taxon>
        <taxon>Trichinella</taxon>
    </lineage>
</organism>
<gene>
    <name evidence="1" type="ORF">T4B_5044</name>
</gene>
<evidence type="ECO:0000313" key="2">
    <source>
        <dbReference type="Proteomes" id="UP000054805"/>
    </source>
</evidence>
<protein>
    <submittedName>
        <fullName evidence="1">Uncharacterized protein</fullName>
    </submittedName>
</protein>
<reference evidence="1 2" key="1">
    <citation type="submission" date="2015-01" db="EMBL/GenBank/DDBJ databases">
        <title>Evolution of Trichinella species and genotypes.</title>
        <authorList>
            <person name="Korhonen P.K."/>
            <person name="Edoardo P."/>
            <person name="Giuseppe L.R."/>
            <person name="Gasser R.B."/>
        </authorList>
    </citation>
    <scope>NUCLEOTIDE SEQUENCE [LARGE SCALE GENOMIC DNA]</scope>
    <source>
        <strain evidence="1">ISS588</strain>
    </source>
</reference>
<proteinExistence type="predicted"/>